<dbReference type="EMBL" id="AXDY01000007">
    <property type="protein sequence ID" value="ERS93087.1"/>
    <property type="molecule type" value="Genomic_DNA"/>
</dbReference>
<feature type="transmembrane region" description="Helical" evidence="1">
    <location>
        <begin position="157"/>
        <end position="176"/>
    </location>
</feature>
<dbReference type="GeneID" id="77332072"/>
<gene>
    <name evidence="3" type="ORF">SSIM_09080</name>
</gene>
<accession>A0ABN0PCC7</accession>
<dbReference type="RefSeq" id="WP_002480450.1">
    <property type="nucleotide sequence ID" value="NZ_AXDY01000007.1"/>
</dbReference>
<feature type="transmembrane region" description="Helical" evidence="1">
    <location>
        <begin position="7"/>
        <end position="26"/>
    </location>
</feature>
<feature type="transmembrane region" description="Helical" evidence="1">
    <location>
        <begin position="32"/>
        <end position="50"/>
    </location>
</feature>
<keyword evidence="4" id="KW-1185">Reference proteome</keyword>
<evidence type="ECO:0000313" key="4">
    <source>
        <dbReference type="Proteomes" id="UP000017131"/>
    </source>
</evidence>
<dbReference type="GO" id="GO:0008233">
    <property type="term" value="F:peptidase activity"/>
    <property type="evidence" value="ECO:0007669"/>
    <property type="project" value="UniProtKB-KW"/>
</dbReference>
<keyword evidence="1" id="KW-0812">Transmembrane</keyword>
<dbReference type="Pfam" id="PF02517">
    <property type="entry name" value="Rce1-like"/>
    <property type="match status" value="1"/>
</dbReference>
<name>A0ABN0PCC7_STASI</name>
<evidence type="ECO:0000313" key="3">
    <source>
        <dbReference type="EMBL" id="ERS93087.1"/>
    </source>
</evidence>
<feature type="transmembrane region" description="Helical" evidence="1">
    <location>
        <begin position="62"/>
        <end position="83"/>
    </location>
</feature>
<keyword evidence="1" id="KW-1133">Transmembrane helix</keyword>
<protein>
    <submittedName>
        <fullName evidence="3">CAAX amino terminal protease</fullName>
    </submittedName>
</protein>
<evidence type="ECO:0000256" key="1">
    <source>
        <dbReference type="SAM" id="Phobius"/>
    </source>
</evidence>
<dbReference type="GO" id="GO:0006508">
    <property type="term" value="P:proteolysis"/>
    <property type="evidence" value="ECO:0007669"/>
    <property type="project" value="UniProtKB-KW"/>
</dbReference>
<feature type="transmembrane region" description="Helical" evidence="1">
    <location>
        <begin position="103"/>
        <end position="121"/>
    </location>
</feature>
<comment type="caution">
    <text evidence="3">The sequence shown here is derived from an EMBL/GenBank/DDBJ whole genome shotgun (WGS) entry which is preliminary data.</text>
</comment>
<feature type="transmembrane region" description="Helical" evidence="1">
    <location>
        <begin position="181"/>
        <end position="199"/>
    </location>
</feature>
<dbReference type="Proteomes" id="UP000017131">
    <property type="component" value="Unassembled WGS sequence"/>
</dbReference>
<feature type="domain" description="CAAX prenyl protease 2/Lysostaphin resistance protein A-like" evidence="2">
    <location>
        <begin position="104"/>
        <end position="190"/>
    </location>
</feature>
<keyword evidence="1" id="KW-0472">Membrane</keyword>
<keyword evidence="3" id="KW-0378">Hydrolase</keyword>
<sequence>MKTNTKALLWFVISFVVFHIILFIMWGERQEYWYLYTGIMLFAGISYVFYQRDLESKRLLTSIGIGILTAIALIIVQLIMSLMSQDLTYTSLIKDLSRSGVYFKWQILVTLLFVIPCHELYMRTVLQKQLLNLKLPAWAAIVITALASSSLFFYFDQIWLCIFIFIVQAILSISYYYTRRIITTSVAQIVAVVLLLIFHP</sequence>
<keyword evidence="3" id="KW-0645">Protease</keyword>
<dbReference type="InterPro" id="IPR003675">
    <property type="entry name" value="Rce1/LyrA-like_dom"/>
</dbReference>
<proteinExistence type="predicted"/>
<feature type="transmembrane region" description="Helical" evidence="1">
    <location>
        <begin position="133"/>
        <end position="151"/>
    </location>
</feature>
<organism evidence="3 4">
    <name type="scientific">Staphylococcus simulans UMC-CNS-990</name>
    <dbReference type="NCBI Taxonomy" id="1405498"/>
    <lineage>
        <taxon>Bacteria</taxon>
        <taxon>Bacillati</taxon>
        <taxon>Bacillota</taxon>
        <taxon>Bacilli</taxon>
        <taxon>Bacillales</taxon>
        <taxon>Staphylococcaceae</taxon>
        <taxon>Staphylococcus</taxon>
    </lineage>
</organism>
<evidence type="ECO:0000259" key="2">
    <source>
        <dbReference type="Pfam" id="PF02517"/>
    </source>
</evidence>
<reference evidence="3 4" key="1">
    <citation type="journal article" date="2013" name="Genome Announc.">
        <title>Draft Genome Sequence of Staphylococcus simulans UMC-CNS-990, Isolated from a Case of Chronic Bovine Mastitis.</title>
        <authorList>
            <person name="Calcutt M.J."/>
            <person name="Foecking M.F."/>
            <person name="Hsieh H.Y."/>
            <person name="Perry J."/>
            <person name="Stewart G.C."/>
            <person name="Middleton J.R."/>
        </authorList>
    </citation>
    <scope>NUCLEOTIDE SEQUENCE [LARGE SCALE GENOMIC DNA]</scope>
    <source>
        <strain evidence="3 4">UMC-CNS-990</strain>
    </source>
</reference>